<dbReference type="AlphaFoldDB" id="A0A7W7K5L8"/>
<protein>
    <submittedName>
        <fullName evidence="1">Uncharacterized protein</fullName>
    </submittedName>
</protein>
<reference evidence="1 2" key="1">
    <citation type="submission" date="2020-08" db="EMBL/GenBank/DDBJ databases">
        <title>Functional genomics of gut bacteria from endangered species of beetles.</title>
        <authorList>
            <person name="Carlos-Shanley C."/>
        </authorList>
    </citation>
    <scope>NUCLEOTIDE SEQUENCE [LARGE SCALE GENOMIC DNA]</scope>
    <source>
        <strain evidence="1 2">S00224</strain>
    </source>
</reference>
<gene>
    <name evidence="1" type="ORF">HNP52_004603</name>
</gene>
<name>A0A7W7K5L8_9SPHN</name>
<organism evidence="1 2">
    <name type="scientific">Sphingomonas kyeonggiensis</name>
    <dbReference type="NCBI Taxonomy" id="1268553"/>
    <lineage>
        <taxon>Bacteria</taxon>
        <taxon>Pseudomonadati</taxon>
        <taxon>Pseudomonadota</taxon>
        <taxon>Alphaproteobacteria</taxon>
        <taxon>Sphingomonadales</taxon>
        <taxon>Sphingomonadaceae</taxon>
        <taxon>Sphingomonas</taxon>
    </lineage>
</organism>
<evidence type="ECO:0000313" key="2">
    <source>
        <dbReference type="Proteomes" id="UP000575241"/>
    </source>
</evidence>
<evidence type="ECO:0000313" key="1">
    <source>
        <dbReference type="EMBL" id="MBB4841499.1"/>
    </source>
</evidence>
<keyword evidence="2" id="KW-1185">Reference proteome</keyword>
<sequence length="115" mass="12946">MAQVRQNALMLHTRDLADSIEVDGLTYEWAVQREPQWCTADGWRGLVLSIRQEGEQREALLEFPMPKSRNGSPHRRRPKIDKAIVSNGVRAALAAGWEPTSRGKPETYMVDANGC</sequence>
<accession>A0A7W7K5L8</accession>
<dbReference type="EMBL" id="JACHLN010000006">
    <property type="protein sequence ID" value="MBB4841499.1"/>
    <property type="molecule type" value="Genomic_DNA"/>
</dbReference>
<dbReference type="Proteomes" id="UP000575241">
    <property type="component" value="Unassembled WGS sequence"/>
</dbReference>
<proteinExistence type="predicted"/>
<comment type="caution">
    <text evidence="1">The sequence shown here is derived from an EMBL/GenBank/DDBJ whole genome shotgun (WGS) entry which is preliminary data.</text>
</comment>
<dbReference type="RefSeq" id="WP_260396353.1">
    <property type="nucleotide sequence ID" value="NZ_JACHLN010000006.1"/>
</dbReference>